<organism evidence="2 3">
    <name type="scientific">Acanthoscelides obtectus</name>
    <name type="common">Bean weevil</name>
    <name type="synonym">Bruchus obtectus</name>
    <dbReference type="NCBI Taxonomy" id="200917"/>
    <lineage>
        <taxon>Eukaryota</taxon>
        <taxon>Metazoa</taxon>
        <taxon>Ecdysozoa</taxon>
        <taxon>Arthropoda</taxon>
        <taxon>Hexapoda</taxon>
        <taxon>Insecta</taxon>
        <taxon>Pterygota</taxon>
        <taxon>Neoptera</taxon>
        <taxon>Endopterygota</taxon>
        <taxon>Coleoptera</taxon>
        <taxon>Polyphaga</taxon>
        <taxon>Cucujiformia</taxon>
        <taxon>Chrysomeloidea</taxon>
        <taxon>Chrysomelidae</taxon>
        <taxon>Bruchinae</taxon>
        <taxon>Bruchini</taxon>
        <taxon>Acanthoscelides</taxon>
    </lineage>
</organism>
<dbReference type="Proteomes" id="UP001152888">
    <property type="component" value="Unassembled WGS sequence"/>
</dbReference>
<evidence type="ECO:0000256" key="1">
    <source>
        <dbReference type="SAM" id="MobiDB-lite"/>
    </source>
</evidence>
<comment type="caution">
    <text evidence="2">The sequence shown here is derived from an EMBL/GenBank/DDBJ whole genome shotgun (WGS) entry which is preliminary data.</text>
</comment>
<dbReference type="OrthoDB" id="8190933at2759"/>
<evidence type="ECO:0000313" key="2">
    <source>
        <dbReference type="EMBL" id="CAH2006516.1"/>
    </source>
</evidence>
<gene>
    <name evidence="2" type="ORF">ACAOBT_LOCUS29125</name>
</gene>
<evidence type="ECO:0000313" key="3">
    <source>
        <dbReference type="Proteomes" id="UP001152888"/>
    </source>
</evidence>
<dbReference type="AlphaFoldDB" id="A0A9P0M6J1"/>
<reference evidence="2" key="1">
    <citation type="submission" date="2022-03" db="EMBL/GenBank/DDBJ databases">
        <authorList>
            <person name="Sayadi A."/>
        </authorList>
    </citation>
    <scope>NUCLEOTIDE SEQUENCE</scope>
</reference>
<name>A0A9P0M6J1_ACAOB</name>
<dbReference type="EMBL" id="CAKOFQ010007690">
    <property type="protein sequence ID" value="CAH2006516.1"/>
    <property type="molecule type" value="Genomic_DNA"/>
</dbReference>
<accession>A0A9P0M6J1</accession>
<sequence length="105" mass="12123">MFQYRFSAVLKHCDEFLNTSGGDEWKTRCEHTKKLETEFIEREPAVDRVVDEFVINLNQTNSDSDFLETEDEDSEGEESSRILGVESVGDSIVYETNSDKTYINL</sequence>
<feature type="compositionally biased region" description="Acidic residues" evidence="1">
    <location>
        <begin position="65"/>
        <end position="77"/>
    </location>
</feature>
<keyword evidence="3" id="KW-1185">Reference proteome</keyword>
<protein>
    <submittedName>
        <fullName evidence="2">Uncharacterized protein</fullName>
    </submittedName>
</protein>
<proteinExistence type="predicted"/>
<feature type="region of interest" description="Disordered" evidence="1">
    <location>
        <begin position="61"/>
        <end position="82"/>
    </location>
</feature>